<dbReference type="SMART" id="SM01008">
    <property type="entry name" value="Ald_Xan_dh_C"/>
    <property type="match status" value="1"/>
</dbReference>
<dbReference type="NCBIfam" id="TIGR01409">
    <property type="entry name" value="TAT_signal_seq"/>
    <property type="match status" value="1"/>
</dbReference>
<dbReference type="InterPro" id="IPR006311">
    <property type="entry name" value="TAT_signal"/>
</dbReference>
<dbReference type="Gene3D" id="3.90.1170.50">
    <property type="entry name" value="Aldehyde oxidase/xanthine dehydrogenase, a/b hammerhead"/>
    <property type="match status" value="1"/>
</dbReference>
<dbReference type="InterPro" id="IPR012368">
    <property type="entry name" value="OxRdtase_Mopterin-bd_su_IorB"/>
</dbReference>
<protein>
    <submittedName>
        <fullName evidence="2">Molybdopterin-dependent oxidoreductase</fullName>
    </submittedName>
</protein>
<evidence type="ECO:0000259" key="1">
    <source>
        <dbReference type="SMART" id="SM01008"/>
    </source>
</evidence>
<dbReference type="InterPro" id="IPR037165">
    <property type="entry name" value="AldOxase/xan_DH_Mopterin-bd_sf"/>
</dbReference>
<dbReference type="Pfam" id="PF20256">
    <property type="entry name" value="MoCoBD_2"/>
    <property type="match status" value="2"/>
</dbReference>
<dbReference type="InterPro" id="IPR052516">
    <property type="entry name" value="N-heterocyclic_Hydroxylase"/>
</dbReference>
<comment type="caution">
    <text evidence="2">The sequence shown here is derived from an EMBL/GenBank/DDBJ whole genome shotgun (WGS) entry which is preliminary data.</text>
</comment>
<dbReference type="InterPro" id="IPR008274">
    <property type="entry name" value="AldOxase/xan_DH_MoCoBD1"/>
</dbReference>
<dbReference type="InterPro" id="IPR046867">
    <property type="entry name" value="AldOxase/xan_DH_MoCoBD2"/>
</dbReference>
<dbReference type="EMBL" id="JAHESC010000027">
    <property type="protein sequence ID" value="MBT1688494.1"/>
    <property type="molecule type" value="Genomic_DNA"/>
</dbReference>
<dbReference type="PANTHER" id="PTHR47495:SF3">
    <property type="entry name" value="BLR6219 PROTEIN"/>
    <property type="match status" value="1"/>
</dbReference>
<evidence type="ECO:0000313" key="2">
    <source>
        <dbReference type="EMBL" id="MBT1688494.1"/>
    </source>
</evidence>
<dbReference type="SUPFAM" id="SSF56003">
    <property type="entry name" value="Molybdenum cofactor-binding domain"/>
    <property type="match status" value="2"/>
</dbReference>
<keyword evidence="3" id="KW-1185">Reference proteome</keyword>
<feature type="domain" description="Aldehyde oxidase/xanthine dehydrogenase a/b hammerhead" evidence="1">
    <location>
        <begin position="207"/>
        <end position="293"/>
    </location>
</feature>
<proteinExistence type="predicted"/>
<dbReference type="Gene3D" id="3.30.365.10">
    <property type="entry name" value="Aldehyde oxidase/xanthine dehydrogenase, molybdopterin binding domain"/>
    <property type="match status" value="4"/>
</dbReference>
<sequence>MLAESPKTNRRDFIKTSGLATLGLLIGLDAKANLLNLSANNAAALPVEINPFIVIGADNTITIINPRPCMGQGTIQSVPAMIAEELEVDLENVTIIQSDGKSKYGAQTSGNSSSIRRLWLPLRKAGAATKEMLIEAASGKWSISPTQCYAENAKVFRKDNGRSFTYGELVEAASKLNVPQEPVLKQKHEFKILGKPARRFDLHDRVTGKAVYGLDIDVPGMVYAAILHSPMIFGKLVSIDDSEAMKIPGVIKTLPCERTMIYTTADSVAVIASNWWAASKGRSALNVTWDENGLDTTLDNKEYMGRCYTAAKKEGIRFEEFNDFQSKFETSQSKLDLTYETPFLSHVPIEPETATAHVKEDGSVEIWAPLQGPGETLEEVARYLNISTDKVKIHVALMGGSFGRKAYMDFIKEACFLSNKLKVPVKVIWTRDDDIRQGPYRPALLSHMQGFVKDGKIKGYHHHMIGESILGQVFKGLADDKADPWIGEESSPSNNKYMFIEAHKVSWTNVKTIIPVMWWRSVNASNIGWGQECFIDELAHLAGKDPLEARLDILEDERFRKVLTTLAEKTNYHQKLPQGSGRGIAITRAFGTIVACCITATKSGHGVKLDSIVSVIDCGMYVNADTVKAQTEGNIIMGITAAIKPGIVFNKGVCAQNNFNNYPILRINETPKIQVYIMENAEAPGGVGEAGLPPVAPALGNAIFAATGIRKRNLPIDITNLIT</sequence>
<reference evidence="2 3" key="1">
    <citation type="submission" date="2021-05" db="EMBL/GenBank/DDBJ databases">
        <title>A Polyphasic approach of four new species of the genus Ohtaekwangia: Ohtaekwangia histidinii sp. nov., Ohtaekwangia cretensis sp. nov., Ohtaekwangia indiensis sp. nov., Ohtaekwangia reichenbachii sp. nov. from diverse environment.</title>
        <authorList>
            <person name="Octaviana S."/>
        </authorList>
    </citation>
    <scope>NUCLEOTIDE SEQUENCE [LARGE SCALE GENOMIC DNA]</scope>
    <source>
        <strain evidence="2 3">PWU37</strain>
    </source>
</reference>
<dbReference type="PANTHER" id="PTHR47495">
    <property type="entry name" value="ALDEHYDE DEHYDROGENASE"/>
    <property type="match status" value="1"/>
</dbReference>
<dbReference type="Proteomes" id="UP001319180">
    <property type="component" value="Unassembled WGS sequence"/>
</dbReference>
<name>A0AAP2DB63_9BACT</name>
<gene>
    <name evidence="2" type="ORF">KK078_18125</name>
</gene>
<dbReference type="Pfam" id="PF01315">
    <property type="entry name" value="Ald_Xan_dh_C"/>
    <property type="match status" value="1"/>
</dbReference>
<dbReference type="PROSITE" id="PS51318">
    <property type="entry name" value="TAT"/>
    <property type="match status" value="1"/>
</dbReference>
<organism evidence="2 3">
    <name type="scientific">Dawidia soli</name>
    <dbReference type="NCBI Taxonomy" id="2782352"/>
    <lineage>
        <taxon>Bacteria</taxon>
        <taxon>Pseudomonadati</taxon>
        <taxon>Bacteroidota</taxon>
        <taxon>Cytophagia</taxon>
        <taxon>Cytophagales</taxon>
        <taxon>Chryseotaleaceae</taxon>
        <taxon>Dawidia</taxon>
    </lineage>
</organism>
<dbReference type="PIRSF" id="PIRSF036389">
    <property type="entry name" value="IOR_B"/>
    <property type="match status" value="1"/>
</dbReference>
<dbReference type="Pfam" id="PF02738">
    <property type="entry name" value="MoCoBD_1"/>
    <property type="match status" value="1"/>
</dbReference>
<dbReference type="RefSeq" id="WP_254091720.1">
    <property type="nucleotide sequence ID" value="NZ_JAHESC010000027.1"/>
</dbReference>
<accession>A0AAP2DB63</accession>
<evidence type="ECO:0000313" key="3">
    <source>
        <dbReference type="Proteomes" id="UP001319180"/>
    </source>
</evidence>
<dbReference type="InterPro" id="IPR000674">
    <property type="entry name" value="Ald_Oxase/Xan_DH_a/b"/>
</dbReference>
<dbReference type="InterPro" id="IPR019546">
    <property type="entry name" value="TAT_signal_bac_arc"/>
</dbReference>
<dbReference type="GO" id="GO:0016491">
    <property type="term" value="F:oxidoreductase activity"/>
    <property type="evidence" value="ECO:0007669"/>
    <property type="project" value="InterPro"/>
</dbReference>
<dbReference type="AlphaFoldDB" id="A0AAP2DB63"/>